<dbReference type="InterPro" id="IPR013320">
    <property type="entry name" value="ConA-like_dom_sf"/>
</dbReference>
<comment type="similarity">
    <text evidence="1 4">Belongs to the glycosyl hydrolase 32 family.</text>
</comment>
<evidence type="ECO:0000256" key="1">
    <source>
        <dbReference type="ARBA" id="ARBA00009902"/>
    </source>
</evidence>
<reference evidence="8" key="1">
    <citation type="journal article" date="2019" name="Int. J. Syst. Evol. Microbiol.">
        <title>The Global Catalogue of Microorganisms (GCM) 10K type strain sequencing project: providing services to taxonomists for standard genome sequencing and annotation.</title>
        <authorList>
            <consortium name="The Broad Institute Genomics Platform"/>
            <consortium name="The Broad Institute Genome Sequencing Center for Infectious Disease"/>
            <person name="Wu L."/>
            <person name="Ma J."/>
        </authorList>
    </citation>
    <scope>NUCLEOTIDE SEQUENCE [LARGE SCALE GENOMIC DNA]</scope>
    <source>
        <strain evidence="8">KCTC 52490</strain>
    </source>
</reference>
<dbReference type="SMART" id="SM00640">
    <property type="entry name" value="Glyco_32"/>
    <property type="match status" value="1"/>
</dbReference>
<dbReference type="Pfam" id="PF00251">
    <property type="entry name" value="Glyco_hydro_32N"/>
    <property type="match status" value="1"/>
</dbReference>
<dbReference type="EMBL" id="JBHUOM010000025">
    <property type="protein sequence ID" value="MFD2937356.1"/>
    <property type="molecule type" value="Genomic_DNA"/>
</dbReference>
<dbReference type="InterPro" id="IPR023296">
    <property type="entry name" value="Glyco_hydro_beta-prop_sf"/>
</dbReference>
<evidence type="ECO:0000313" key="8">
    <source>
        <dbReference type="Proteomes" id="UP001597512"/>
    </source>
</evidence>
<dbReference type="Proteomes" id="UP001597512">
    <property type="component" value="Unassembled WGS sequence"/>
</dbReference>
<dbReference type="CDD" id="cd18622">
    <property type="entry name" value="GH32_Inu-like"/>
    <property type="match status" value="1"/>
</dbReference>
<dbReference type="PANTHER" id="PTHR42800:SF3">
    <property type="entry name" value="GLYCOSYL HYDROLASE FAMILY 32 N-TERMINAL DOMAIN-CONTAINING PROTEIN"/>
    <property type="match status" value="1"/>
</dbReference>
<proteinExistence type="inferred from homology"/>
<keyword evidence="2 4" id="KW-0378">Hydrolase</keyword>
<gene>
    <name evidence="7" type="ORF">ACFS25_26520</name>
</gene>
<organism evidence="7 8">
    <name type="scientific">Spirosoma flavum</name>
    <dbReference type="NCBI Taxonomy" id="2048557"/>
    <lineage>
        <taxon>Bacteria</taxon>
        <taxon>Pseudomonadati</taxon>
        <taxon>Bacteroidota</taxon>
        <taxon>Cytophagia</taxon>
        <taxon>Cytophagales</taxon>
        <taxon>Cytophagaceae</taxon>
        <taxon>Spirosoma</taxon>
    </lineage>
</organism>
<evidence type="ECO:0000259" key="6">
    <source>
        <dbReference type="Pfam" id="PF08244"/>
    </source>
</evidence>
<dbReference type="Gene3D" id="2.115.10.20">
    <property type="entry name" value="Glycosyl hydrolase domain, family 43"/>
    <property type="match status" value="1"/>
</dbReference>
<dbReference type="Pfam" id="PF08244">
    <property type="entry name" value="Glyco_hydro_32C"/>
    <property type="match status" value="1"/>
</dbReference>
<dbReference type="InterPro" id="IPR001362">
    <property type="entry name" value="Glyco_hydro_32"/>
</dbReference>
<dbReference type="SUPFAM" id="SSF49899">
    <property type="entry name" value="Concanavalin A-like lectins/glucanases"/>
    <property type="match status" value="1"/>
</dbReference>
<dbReference type="InterPro" id="IPR013148">
    <property type="entry name" value="Glyco_hydro_32_N"/>
</dbReference>
<name>A0ABW6APE3_9BACT</name>
<evidence type="ECO:0000259" key="5">
    <source>
        <dbReference type="Pfam" id="PF00251"/>
    </source>
</evidence>
<dbReference type="RefSeq" id="WP_381507285.1">
    <property type="nucleotide sequence ID" value="NZ_JBHUOM010000025.1"/>
</dbReference>
<feature type="domain" description="Glycosyl hydrolase family 32 C-terminal" evidence="6">
    <location>
        <begin position="370"/>
        <end position="517"/>
    </location>
</feature>
<evidence type="ECO:0000256" key="4">
    <source>
        <dbReference type="RuleBase" id="RU362110"/>
    </source>
</evidence>
<comment type="caution">
    <text evidence="7">The sequence shown here is derived from an EMBL/GenBank/DDBJ whole genome shotgun (WGS) entry which is preliminary data.</text>
</comment>
<evidence type="ECO:0000313" key="7">
    <source>
        <dbReference type="EMBL" id="MFD2937356.1"/>
    </source>
</evidence>
<evidence type="ECO:0000256" key="3">
    <source>
        <dbReference type="ARBA" id="ARBA00023295"/>
    </source>
</evidence>
<sequence length="523" mass="59309">MKKLFRNAALLASLAHYSYGQVNKAAMKPEFYRPQYHFSAPKNWINDPNGLIYYEGEYHLFYQHNPFDNVWGHMSWGHAVSKDLLHWQHLPLAIPEFTHPDGKTKTAIFSGSAVIDKGNQSGLCPDGTKDCMVAVYTGNVSVGEKQTAQYQNLAYSADKGRTWKQYDKNPVLDLKTKEFRDPNVFWYAPQKKWVMSSVKATEHRVAFFESKNLKDWKLMSHFGPQSDTTKVWECPALMSVPIENEPGKSKWVLFISAGHPQKGYVGMQYFVGDFDGTHFTLDKDNPKPIAPAVSNVVDYGKDYYAAIQYNNLPIQDKNPVMIGWLNNWEYGNKLPTTPFKGAMSLPRQIALKRTTDGLQLIQQPIGSSSSLRGKKIERQNIKLTNQILTLEKRIANSYEIEAEILPGTAKRVGIRLAKNGSEVTIIQYANGKLELDRRKSGQTDFSDRFPSVEQAPVKPQNGLIKLRIFVDKSVVEVFINDGERVITDLIFPNKSEGEIDLFTEEGSAEFKKITLWPLASVKQ</sequence>
<dbReference type="InterPro" id="IPR013189">
    <property type="entry name" value="Glyco_hydro_32_C"/>
</dbReference>
<keyword evidence="8" id="KW-1185">Reference proteome</keyword>
<protein>
    <submittedName>
        <fullName evidence="7">Glycoside hydrolase family 32 protein</fullName>
    </submittedName>
</protein>
<feature type="domain" description="Glycosyl hydrolase family 32 N-terminal" evidence="5">
    <location>
        <begin position="37"/>
        <end position="364"/>
    </location>
</feature>
<dbReference type="GO" id="GO:0016787">
    <property type="term" value="F:hydrolase activity"/>
    <property type="evidence" value="ECO:0007669"/>
    <property type="project" value="UniProtKB-KW"/>
</dbReference>
<evidence type="ECO:0000256" key="2">
    <source>
        <dbReference type="ARBA" id="ARBA00022801"/>
    </source>
</evidence>
<dbReference type="Gene3D" id="2.60.120.560">
    <property type="entry name" value="Exo-inulinase, domain 1"/>
    <property type="match status" value="1"/>
</dbReference>
<accession>A0ABW6APE3</accession>
<dbReference type="SUPFAM" id="SSF75005">
    <property type="entry name" value="Arabinanase/levansucrase/invertase"/>
    <property type="match status" value="1"/>
</dbReference>
<keyword evidence="3 4" id="KW-0326">Glycosidase</keyword>
<dbReference type="PANTHER" id="PTHR42800">
    <property type="entry name" value="EXOINULINASE INUD (AFU_ORTHOLOGUE AFUA_5G00480)"/>
    <property type="match status" value="1"/>
</dbReference>